<sequence>MSPFRDEIDLITKAIQRILNYVNHSQQTICNRVNGAENESFECLKLIDEFAQICIEMKARSKQSIQNQDSQNLKFAKELKEKIEPRLSSMQNQYSEILELVTEFNQVMDTRYAQVLEQLTQIQSSESLECAKKFERMMGTLPEQVIEQLVQNHNSNILEVQKYCFNTLKFMEELKQDTVAKSSLFEQGIQRITIQVLKTQILWTRLNDLSLWTELNDLSQ</sequence>
<dbReference type="OrthoDB" id="4743656at2759"/>
<name>A0A553HQC1_9PEZI</name>
<dbReference type="Proteomes" id="UP000319160">
    <property type="component" value="Unassembled WGS sequence"/>
</dbReference>
<dbReference type="EMBL" id="VFLP01000059">
    <property type="protein sequence ID" value="TRX90139.1"/>
    <property type="molecule type" value="Genomic_DNA"/>
</dbReference>
<organism evidence="1 2">
    <name type="scientific">Xylaria flabelliformis</name>
    <dbReference type="NCBI Taxonomy" id="2512241"/>
    <lineage>
        <taxon>Eukaryota</taxon>
        <taxon>Fungi</taxon>
        <taxon>Dikarya</taxon>
        <taxon>Ascomycota</taxon>
        <taxon>Pezizomycotina</taxon>
        <taxon>Sordariomycetes</taxon>
        <taxon>Xylariomycetidae</taxon>
        <taxon>Xylariales</taxon>
        <taxon>Xylariaceae</taxon>
        <taxon>Xylaria</taxon>
    </lineage>
</organism>
<comment type="caution">
    <text evidence="1">The sequence shown here is derived from an EMBL/GenBank/DDBJ whole genome shotgun (WGS) entry which is preliminary data.</text>
</comment>
<gene>
    <name evidence="1" type="ORF">FHL15_009058</name>
</gene>
<reference evidence="2" key="1">
    <citation type="submission" date="2019-06" db="EMBL/GenBank/DDBJ databases">
        <title>Draft genome sequence of the griseofulvin-producing fungus Xylaria cubensis strain G536.</title>
        <authorList>
            <person name="Mead M.E."/>
            <person name="Raja H.A."/>
            <person name="Steenwyk J.L."/>
            <person name="Knowles S.L."/>
            <person name="Oberlies N.H."/>
            <person name="Rokas A."/>
        </authorList>
    </citation>
    <scope>NUCLEOTIDE SEQUENCE [LARGE SCALE GENOMIC DNA]</scope>
    <source>
        <strain evidence="2">G536</strain>
    </source>
</reference>
<accession>A0A553HQC1</accession>
<evidence type="ECO:0000313" key="2">
    <source>
        <dbReference type="Proteomes" id="UP000319160"/>
    </source>
</evidence>
<protein>
    <submittedName>
        <fullName evidence="1">Uncharacterized protein</fullName>
    </submittedName>
</protein>
<proteinExistence type="predicted"/>
<evidence type="ECO:0000313" key="1">
    <source>
        <dbReference type="EMBL" id="TRX90139.1"/>
    </source>
</evidence>
<keyword evidence="2" id="KW-1185">Reference proteome</keyword>
<dbReference type="AlphaFoldDB" id="A0A553HQC1"/>